<feature type="transmembrane region" description="Helical" evidence="1">
    <location>
        <begin position="12"/>
        <end position="31"/>
    </location>
</feature>
<feature type="transmembrane region" description="Helical" evidence="1">
    <location>
        <begin position="89"/>
        <end position="109"/>
    </location>
</feature>
<dbReference type="EMBL" id="DWZE01000136">
    <property type="protein sequence ID" value="HJA84492.1"/>
    <property type="molecule type" value="Genomic_DNA"/>
</dbReference>
<evidence type="ECO:0000313" key="2">
    <source>
        <dbReference type="EMBL" id="HJA84492.1"/>
    </source>
</evidence>
<feature type="transmembrane region" description="Helical" evidence="1">
    <location>
        <begin position="56"/>
        <end position="77"/>
    </location>
</feature>
<name>A0A9D2HUW1_9BACE</name>
<evidence type="ECO:0000256" key="1">
    <source>
        <dbReference type="SAM" id="Phobius"/>
    </source>
</evidence>
<gene>
    <name evidence="2" type="ORF">H9785_11075</name>
</gene>
<sequence>MMRKFRIQNASGAVCYVLLGVTVLVLALFFMGGETPLEERLVADLTKDEPRYTDALLVWMYVLLGLAVAVTLGAMACQFLRRLAVSPREVWRSLAGVGALILLLGVSWLCGSERPLDLPGYDGGENTPFWLRLADMFLYAVYVLLGVGVALVVGFGVRKRWMRRGL</sequence>
<dbReference type="Proteomes" id="UP000823860">
    <property type="component" value="Unassembled WGS sequence"/>
</dbReference>
<protein>
    <submittedName>
        <fullName evidence="2">Uncharacterized protein</fullName>
    </submittedName>
</protein>
<organism evidence="2 3">
    <name type="scientific">Candidatus Bacteroides intestinavium</name>
    <dbReference type="NCBI Taxonomy" id="2838469"/>
    <lineage>
        <taxon>Bacteria</taxon>
        <taxon>Pseudomonadati</taxon>
        <taxon>Bacteroidota</taxon>
        <taxon>Bacteroidia</taxon>
        <taxon>Bacteroidales</taxon>
        <taxon>Bacteroidaceae</taxon>
        <taxon>Bacteroides</taxon>
    </lineage>
</organism>
<accession>A0A9D2HUW1</accession>
<proteinExistence type="predicted"/>
<keyword evidence="1" id="KW-1133">Transmembrane helix</keyword>
<reference evidence="2" key="2">
    <citation type="submission" date="2021-04" db="EMBL/GenBank/DDBJ databases">
        <authorList>
            <person name="Gilroy R."/>
        </authorList>
    </citation>
    <scope>NUCLEOTIDE SEQUENCE</scope>
    <source>
        <strain evidence="2">ChiHecec1B25-7008</strain>
    </source>
</reference>
<dbReference type="AlphaFoldDB" id="A0A9D2HUW1"/>
<feature type="transmembrane region" description="Helical" evidence="1">
    <location>
        <begin position="136"/>
        <end position="157"/>
    </location>
</feature>
<keyword evidence="1" id="KW-0472">Membrane</keyword>
<evidence type="ECO:0000313" key="3">
    <source>
        <dbReference type="Proteomes" id="UP000823860"/>
    </source>
</evidence>
<keyword evidence="1" id="KW-0812">Transmembrane</keyword>
<comment type="caution">
    <text evidence="2">The sequence shown here is derived from an EMBL/GenBank/DDBJ whole genome shotgun (WGS) entry which is preliminary data.</text>
</comment>
<reference evidence="2" key="1">
    <citation type="journal article" date="2021" name="PeerJ">
        <title>Extensive microbial diversity within the chicken gut microbiome revealed by metagenomics and culture.</title>
        <authorList>
            <person name="Gilroy R."/>
            <person name="Ravi A."/>
            <person name="Getino M."/>
            <person name="Pursley I."/>
            <person name="Horton D.L."/>
            <person name="Alikhan N.F."/>
            <person name="Baker D."/>
            <person name="Gharbi K."/>
            <person name="Hall N."/>
            <person name="Watson M."/>
            <person name="Adriaenssens E.M."/>
            <person name="Foster-Nyarko E."/>
            <person name="Jarju S."/>
            <person name="Secka A."/>
            <person name="Antonio M."/>
            <person name="Oren A."/>
            <person name="Chaudhuri R.R."/>
            <person name="La Ragione R."/>
            <person name="Hildebrand F."/>
            <person name="Pallen M.J."/>
        </authorList>
    </citation>
    <scope>NUCLEOTIDE SEQUENCE</scope>
    <source>
        <strain evidence="2">ChiHecec1B25-7008</strain>
    </source>
</reference>